<evidence type="ECO:0000313" key="3">
    <source>
        <dbReference type="Proteomes" id="UP001500221"/>
    </source>
</evidence>
<dbReference type="InterPro" id="IPR021678">
    <property type="entry name" value="DUF3263"/>
</dbReference>
<evidence type="ECO:0000313" key="2">
    <source>
        <dbReference type="EMBL" id="GAA5154866.1"/>
    </source>
</evidence>
<feature type="region of interest" description="Disordered" evidence="1">
    <location>
        <begin position="1"/>
        <end position="24"/>
    </location>
</feature>
<reference evidence="3" key="1">
    <citation type="journal article" date="2019" name="Int. J. Syst. Evol. Microbiol.">
        <title>The Global Catalogue of Microorganisms (GCM) 10K type strain sequencing project: providing services to taxonomists for standard genome sequencing and annotation.</title>
        <authorList>
            <consortium name="The Broad Institute Genomics Platform"/>
            <consortium name="The Broad Institute Genome Sequencing Center for Infectious Disease"/>
            <person name="Wu L."/>
            <person name="Ma J."/>
        </authorList>
    </citation>
    <scope>NUCLEOTIDE SEQUENCE [LARGE SCALE GENOMIC DNA]</scope>
    <source>
        <strain evidence="3">JCM 18459</strain>
    </source>
</reference>
<feature type="compositionally biased region" description="Low complexity" evidence="1">
    <location>
        <begin position="12"/>
        <end position="24"/>
    </location>
</feature>
<gene>
    <name evidence="2" type="ORF">GCM10023340_39110</name>
</gene>
<accession>A0ABP9Q0R7</accession>
<proteinExistence type="predicted"/>
<sequence length="108" mass="12605">MSDPPPTVAVMPQHDQQLGQQLGQHGPLTRDQAMLELERSWWKYAGAKDNAVRERFGMSATRYYQVLNAVIDQPWALAHDPLTVRRLRRLRTERQRQRSARRLSTEVL</sequence>
<protein>
    <submittedName>
        <fullName evidence="2">DUF3263 domain-containing protein</fullName>
    </submittedName>
</protein>
<dbReference type="Pfam" id="PF11662">
    <property type="entry name" value="DUF3263"/>
    <property type="match status" value="1"/>
</dbReference>
<dbReference type="Proteomes" id="UP001500221">
    <property type="component" value="Unassembled WGS sequence"/>
</dbReference>
<keyword evidence="3" id="KW-1185">Reference proteome</keyword>
<dbReference type="EMBL" id="BAABKG010000005">
    <property type="protein sequence ID" value="GAA5154866.1"/>
    <property type="molecule type" value="Genomic_DNA"/>
</dbReference>
<comment type="caution">
    <text evidence="2">The sequence shown here is derived from an EMBL/GenBank/DDBJ whole genome shotgun (WGS) entry which is preliminary data.</text>
</comment>
<organism evidence="2 3">
    <name type="scientific">Nocardioides marinquilinus</name>
    <dbReference type="NCBI Taxonomy" id="1210400"/>
    <lineage>
        <taxon>Bacteria</taxon>
        <taxon>Bacillati</taxon>
        <taxon>Actinomycetota</taxon>
        <taxon>Actinomycetes</taxon>
        <taxon>Propionibacteriales</taxon>
        <taxon>Nocardioidaceae</taxon>
        <taxon>Nocardioides</taxon>
    </lineage>
</organism>
<evidence type="ECO:0000256" key="1">
    <source>
        <dbReference type="SAM" id="MobiDB-lite"/>
    </source>
</evidence>
<name>A0ABP9Q0R7_9ACTN</name>